<dbReference type="PANTHER" id="PTHR32294:SF4">
    <property type="entry name" value="ERROR-PRONE DNA POLYMERASE"/>
    <property type="match status" value="1"/>
</dbReference>
<name>A0ABN1GIT4_9ACTN</name>
<proteinExistence type="predicted"/>
<organism evidence="3 4">
    <name type="scientific">Streptomyces crystallinus</name>
    <dbReference type="NCBI Taxonomy" id="68191"/>
    <lineage>
        <taxon>Bacteria</taxon>
        <taxon>Bacillati</taxon>
        <taxon>Actinomycetota</taxon>
        <taxon>Actinomycetes</taxon>
        <taxon>Kitasatosporales</taxon>
        <taxon>Streptomycetaceae</taxon>
        <taxon>Streptomyces</taxon>
    </lineage>
</organism>
<feature type="domain" description="PHP" evidence="2">
    <location>
        <begin position="1"/>
        <end position="117"/>
    </location>
</feature>
<keyword evidence="4" id="KW-1185">Reference proteome</keyword>
<dbReference type="PANTHER" id="PTHR32294">
    <property type="entry name" value="DNA POLYMERASE III SUBUNIT ALPHA"/>
    <property type="match status" value="1"/>
</dbReference>
<evidence type="ECO:0000256" key="1">
    <source>
        <dbReference type="SAM" id="MobiDB-lite"/>
    </source>
</evidence>
<dbReference type="RefSeq" id="WP_344076417.1">
    <property type="nucleotide sequence ID" value="NZ_BAAACA010000034.1"/>
</dbReference>
<dbReference type="InterPro" id="IPR004805">
    <property type="entry name" value="DnaE2/DnaE/PolC"/>
</dbReference>
<reference evidence="3 4" key="1">
    <citation type="journal article" date="2019" name="Int. J. Syst. Evol. Microbiol.">
        <title>The Global Catalogue of Microorganisms (GCM) 10K type strain sequencing project: providing services to taxonomists for standard genome sequencing and annotation.</title>
        <authorList>
            <consortium name="The Broad Institute Genomics Platform"/>
            <consortium name="The Broad Institute Genome Sequencing Center for Infectious Disease"/>
            <person name="Wu L."/>
            <person name="Ma J."/>
        </authorList>
    </citation>
    <scope>NUCLEOTIDE SEQUENCE [LARGE SCALE GENOMIC DNA]</scope>
    <source>
        <strain evidence="3 4">JCM 5067</strain>
    </source>
</reference>
<dbReference type="InterPro" id="IPR004013">
    <property type="entry name" value="PHP_dom"/>
</dbReference>
<dbReference type="Proteomes" id="UP001500668">
    <property type="component" value="Unassembled WGS sequence"/>
</dbReference>
<feature type="region of interest" description="Disordered" evidence="1">
    <location>
        <begin position="132"/>
        <end position="155"/>
    </location>
</feature>
<evidence type="ECO:0000313" key="3">
    <source>
        <dbReference type="EMBL" id="GAA0612435.1"/>
    </source>
</evidence>
<protein>
    <recommendedName>
        <fullName evidence="2">PHP domain-containing protein</fullName>
    </recommendedName>
</protein>
<dbReference type="EMBL" id="BAAACA010000034">
    <property type="protein sequence ID" value="GAA0612435.1"/>
    <property type="molecule type" value="Genomic_DNA"/>
</dbReference>
<dbReference type="Pfam" id="PF02811">
    <property type="entry name" value="PHP"/>
    <property type="match status" value="1"/>
</dbReference>
<gene>
    <name evidence="3" type="ORF">GCM10010394_47820</name>
</gene>
<evidence type="ECO:0000313" key="4">
    <source>
        <dbReference type="Proteomes" id="UP001500668"/>
    </source>
</evidence>
<sequence length="155" mass="15748">MGALAPTDRDCVTGTVRFVKACAAHGVRPLLGVDLAVTAYAPAEAGPRRRTPLRGGAHVLEPRVRVTCRAQNALGWARLCRLVSAADTAAADTAGPPLLPADALAEHAGPGLIAVLGPASEPVRAVAAGRHPLHETPCVPGGLKSENPPGALDND</sequence>
<comment type="caution">
    <text evidence="3">The sequence shown here is derived from an EMBL/GenBank/DDBJ whole genome shotgun (WGS) entry which is preliminary data.</text>
</comment>
<accession>A0ABN1GIT4</accession>
<dbReference type="Gene3D" id="3.20.20.140">
    <property type="entry name" value="Metal-dependent hydrolases"/>
    <property type="match status" value="1"/>
</dbReference>
<evidence type="ECO:0000259" key="2">
    <source>
        <dbReference type="Pfam" id="PF02811"/>
    </source>
</evidence>